<feature type="region of interest" description="Disordered" evidence="1">
    <location>
        <begin position="85"/>
        <end position="112"/>
    </location>
</feature>
<organism evidence="4 5">
    <name type="scientific">Kribbella capetownensis</name>
    <dbReference type="NCBI Taxonomy" id="1572659"/>
    <lineage>
        <taxon>Bacteria</taxon>
        <taxon>Bacillati</taxon>
        <taxon>Actinomycetota</taxon>
        <taxon>Actinomycetes</taxon>
        <taxon>Propionibacteriales</taxon>
        <taxon>Kribbellaceae</taxon>
        <taxon>Kribbella</taxon>
    </lineage>
</organism>
<dbReference type="PROSITE" id="PS51549">
    <property type="entry name" value="DM13"/>
    <property type="match status" value="1"/>
</dbReference>
<reference evidence="4 5" key="1">
    <citation type="submission" date="2019-02" db="EMBL/GenBank/DDBJ databases">
        <title>Kribbella capetownensis sp. nov. and Kribbella speibonae sp. nov., isolated from soil.</title>
        <authorList>
            <person name="Curtis S.M."/>
            <person name="Norton I."/>
            <person name="Everest G.J."/>
            <person name="Meyers P.R."/>
        </authorList>
    </citation>
    <scope>NUCLEOTIDE SEQUENCE [LARGE SCALE GENOMIC DNA]</scope>
    <source>
        <strain evidence="4 5">YM53</strain>
    </source>
</reference>
<evidence type="ECO:0000259" key="3">
    <source>
        <dbReference type="PROSITE" id="PS51549"/>
    </source>
</evidence>
<sequence length="303" mass="32637">MLHRLLCTNCCFPWSTARSEARRVGTRWGSRSTSVPGPPEPPDPDAAATPHRSRPAVRVTSGRPPDEAGPEVIEHLFEHWKRIAARRQSSTARKPGAPPRDRSGRQTGCTEALTKGRTVKKRAALVTAAAVAVVVAAVALPLFQPWRLFTDTVVDEALPGAVPISTQTSSTTPPTVSVAPKQVPPTPKVLLTGKLITHEHETSGTVAVLRLPDGSRVLRIENLDTSDGPDLKVWLSDANVVPGRAGWHLFDDGQYRSLGSLKGNHGNQNYPVPAGVTLDDFRSVAIWCDRFNVSFGAAELKPA</sequence>
<comment type="caution">
    <text evidence="4">The sequence shown here is derived from an EMBL/GenBank/DDBJ whole genome shotgun (WGS) entry which is preliminary data.</text>
</comment>
<feature type="domain" description="DM13" evidence="3">
    <location>
        <begin position="189"/>
        <end position="301"/>
    </location>
</feature>
<proteinExistence type="predicted"/>
<gene>
    <name evidence="4" type="ORF">E0H75_17640</name>
</gene>
<keyword evidence="2" id="KW-0812">Transmembrane</keyword>
<evidence type="ECO:0000256" key="1">
    <source>
        <dbReference type="SAM" id="MobiDB-lite"/>
    </source>
</evidence>
<name>A0A4R0K556_9ACTN</name>
<dbReference type="AlphaFoldDB" id="A0A4R0K556"/>
<keyword evidence="2" id="KW-1133">Transmembrane helix</keyword>
<evidence type="ECO:0000256" key="2">
    <source>
        <dbReference type="SAM" id="Phobius"/>
    </source>
</evidence>
<feature type="transmembrane region" description="Helical" evidence="2">
    <location>
        <begin position="123"/>
        <end position="143"/>
    </location>
</feature>
<accession>A0A4R0K556</accession>
<dbReference type="InterPro" id="IPR019545">
    <property type="entry name" value="DM13_domain"/>
</dbReference>
<evidence type="ECO:0000313" key="4">
    <source>
        <dbReference type="EMBL" id="TCC50105.1"/>
    </source>
</evidence>
<dbReference type="Proteomes" id="UP000293342">
    <property type="component" value="Unassembled WGS sequence"/>
</dbReference>
<feature type="region of interest" description="Disordered" evidence="1">
    <location>
        <begin position="21"/>
        <end position="69"/>
    </location>
</feature>
<keyword evidence="2" id="KW-0472">Membrane</keyword>
<protein>
    <recommendedName>
        <fullName evidence="3">DM13 domain-containing protein</fullName>
    </recommendedName>
</protein>
<dbReference type="Pfam" id="PF10517">
    <property type="entry name" value="DM13"/>
    <property type="match status" value="1"/>
</dbReference>
<feature type="region of interest" description="Disordered" evidence="1">
    <location>
        <begin position="165"/>
        <end position="184"/>
    </location>
</feature>
<feature type="compositionally biased region" description="Low complexity" evidence="1">
    <location>
        <begin position="165"/>
        <end position="180"/>
    </location>
</feature>
<evidence type="ECO:0000313" key="5">
    <source>
        <dbReference type="Proteomes" id="UP000293342"/>
    </source>
</evidence>
<dbReference type="OrthoDB" id="4751481at2"/>
<keyword evidence="5" id="KW-1185">Reference proteome</keyword>
<dbReference type="EMBL" id="SJKD01000003">
    <property type="protein sequence ID" value="TCC50105.1"/>
    <property type="molecule type" value="Genomic_DNA"/>
</dbReference>